<evidence type="ECO:0000256" key="3">
    <source>
        <dbReference type="ARBA" id="ARBA00022475"/>
    </source>
</evidence>
<dbReference type="AlphaFoldDB" id="A0A2L1GPF7"/>
<comment type="subcellular location">
    <subcellularLocation>
        <location evidence="1 9">Cell membrane</location>
        <topology evidence="1 9">Multi-pass membrane protein</topology>
    </subcellularLocation>
</comment>
<dbReference type="EC" id="2.3.1.269" evidence="9"/>
<feature type="transmembrane region" description="Helical" evidence="9">
    <location>
        <begin position="196"/>
        <end position="215"/>
    </location>
</feature>
<dbReference type="InterPro" id="IPR004563">
    <property type="entry name" value="Apolipo_AcylTrfase"/>
</dbReference>
<evidence type="ECO:0000256" key="2">
    <source>
        <dbReference type="ARBA" id="ARBA00010065"/>
    </source>
</evidence>
<keyword evidence="5 9" id="KW-0812">Transmembrane</keyword>
<organism evidence="11 12">
    <name type="scientific">Desulfobulbus oralis</name>
    <dbReference type="NCBI Taxonomy" id="1986146"/>
    <lineage>
        <taxon>Bacteria</taxon>
        <taxon>Pseudomonadati</taxon>
        <taxon>Thermodesulfobacteriota</taxon>
        <taxon>Desulfobulbia</taxon>
        <taxon>Desulfobulbales</taxon>
        <taxon>Desulfobulbaceae</taxon>
        <taxon>Desulfobulbus</taxon>
    </lineage>
</organism>
<keyword evidence="4 9" id="KW-0808">Transferase</keyword>
<dbReference type="Pfam" id="PF20154">
    <property type="entry name" value="LNT_N"/>
    <property type="match status" value="1"/>
</dbReference>
<evidence type="ECO:0000313" key="12">
    <source>
        <dbReference type="Proteomes" id="UP000239867"/>
    </source>
</evidence>
<feature type="transmembrane region" description="Helical" evidence="9">
    <location>
        <begin position="75"/>
        <end position="99"/>
    </location>
</feature>
<dbReference type="InterPro" id="IPR036526">
    <property type="entry name" value="C-N_Hydrolase_sf"/>
</dbReference>
<evidence type="ECO:0000256" key="1">
    <source>
        <dbReference type="ARBA" id="ARBA00004651"/>
    </source>
</evidence>
<evidence type="ECO:0000259" key="10">
    <source>
        <dbReference type="PROSITE" id="PS50263"/>
    </source>
</evidence>
<evidence type="ECO:0000313" key="11">
    <source>
        <dbReference type="EMBL" id="AVD71571.1"/>
    </source>
</evidence>
<feature type="transmembrane region" description="Helical" evidence="9">
    <location>
        <begin position="222"/>
        <end position="243"/>
    </location>
</feature>
<gene>
    <name evidence="9" type="primary">lnt</name>
    <name evidence="11" type="ORF">CAY53_08905</name>
</gene>
<dbReference type="GO" id="GO:0016410">
    <property type="term" value="F:N-acyltransferase activity"/>
    <property type="evidence" value="ECO:0007669"/>
    <property type="project" value="UniProtKB-UniRule"/>
</dbReference>
<keyword evidence="8 9" id="KW-0012">Acyltransferase</keyword>
<evidence type="ECO:0000256" key="7">
    <source>
        <dbReference type="ARBA" id="ARBA00023136"/>
    </source>
</evidence>
<keyword evidence="12" id="KW-1185">Reference proteome</keyword>
<feature type="transmembrane region" description="Helical" evidence="9">
    <location>
        <begin position="105"/>
        <end position="130"/>
    </location>
</feature>
<dbReference type="OrthoDB" id="9804277at2"/>
<evidence type="ECO:0000256" key="6">
    <source>
        <dbReference type="ARBA" id="ARBA00022989"/>
    </source>
</evidence>
<name>A0A2L1GPF7_9BACT</name>
<dbReference type="PROSITE" id="PS50263">
    <property type="entry name" value="CN_HYDROLASE"/>
    <property type="match status" value="1"/>
</dbReference>
<keyword evidence="11" id="KW-0449">Lipoprotein</keyword>
<evidence type="ECO:0000256" key="9">
    <source>
        <dbReference type="HAMAP-Rule" id="MF_01148"/>
    </source>
</evidence>
<dbReference type="HAMAP" id="MF_01148">
    <property type="entry name" value="Lnt"/>
    <property type="match status" value="1"/>
</dbReference>
<comment type="function">
    <text evidence="9">Catalyzes the phospholipid dependent N-acylation of the N-terminal cysteine of apolipoprotein, the last step in lipoprotein maturation.</text>
</comment>
<dbReference type="InterPro" id="IPR045378">
    <property type="entry name" value="LNT_N"/>
</dbReference>
<dbReference type="Gene3D" id="3.60.110.10">
    <property type="entry name" value="Carbon-nitrogen hydrolase"/>
    <property type="match status" value="1"/>
</dbReference>
<dbReference type="Proteomes" id="UP000239867">
    <property type="component" value="Chromosome"/>
</dbReference>
<reference evidence="11 12" key="1">
    <citation type="journal article" date="2018" name="MBio">
        <title>Insights into the evolution of host association through the isolation and characterization of a novel human periodontal pathobiont, Desulfobulbus oralis.</title>
        <authorList>
            <person name="Cross K.L."/>
            <person name="Chirania P."/>
            <person name="Xiong W."/>
            <person name="Beall C.J."/>
            <person name="Elkins J.G."/>
            <person name="Giannone R.J."/>
            <person name="Griffen A.L."/>
            <person name="Guss A.M."/>
            <person name="Hettich R.L."/>
            <person name="Joshi S.S."/>
            <person name="Mokrzan E.M."/>
            <person name="Martin R.K."/>
            <person name="Zhulin I.B."/>
            <person name="Leys E.J."/>
            <person name="Podar M."/>
        </authorList>
    </citation>
    <scope>NUCLEOTIDE SEQUENCE [LARGE SCALE GENOMIC DNA]</scope>
    <source>
        <strain evidence="11 12">ORNL</strain>
    </source>
</reference>
<evidence type="ECO:0000256" key="5">
    <source>
        <dbReference type="ARBA" id="ARBA00022692"/>
    </source>
</evidence>
<keyword evidence="3 9" id="KW-1003">Cell membrane</keyword>
<comment type="pathway">
    <text evidence="9">Protein modification; lipoprotein biosynthesis (N-acyl transfer).</text>
</comment>
<dbReference type="UniPathway" id="UPA00666"/>
<comment type="catalytic activity">
    <reaction evidence="9">
        <text>N-terminal S-1,2-diacyl-sn-glyceryl-L-cysteinyl-[lipoprotein] + a glycerophospholipid = N-acyl-S-1,2-diacyl-sn-glyceryl-L-cysteinyl-[lipoprotein] + a 2-acyl-sn-glycero-3-phospholipid + H(+)</text>
        <dbReference type="Rhea" id="RHEA:48228"/>
        <dbReference type="Rhea" id="RHEA-COMP:14681"/>
        <dbReference type="Rhea" id="RHEA-COMP:14684"/>
        <dbReference type="ChEBI" id="CHEBI:15378"/>
        <dbReference type="ChEBI" id="CHEBI:136912"/>
        <dbReference type="ChEBI" id="CHEBI:140656"/>
        <dbReference type="ChEBI" id="CHEBI:140657"/>
        <dbReference type="ChEBI" id="CHEBI:140660"/>
        <dbReference type="EC" id="2.3.1.269"/>
    </reaction>
</comment>
<dbReference type="KEGG" id="deo:CAY53_08905"/>
<feature type="transmembrane region" description="Helical" evidence="9">
    <location>
        <begin position="524"/>
        <end position="545"/>
    </location>
</feature>
<dbReference type="SUPFAM" id="SSF56317">
    <property type="entry name" value="Carbon-nitrogen hydrolase"/>
    <property type="match status" value="1"/>
</dbReference>
<evidence type="ECO:0000256" key="8">
    <source>
        <dbReference type="ARBA" id="ARBA00023315"/>
    </source>
</evidence>
<dbReference type="PANTHER" id="PTHR38686">
    <property type="entry name" value="APOLIPOPROTEIN N-ACYLTRANSFERASE"/>
    <property type="match status" value="1"/>
</dbReference>
<dbReference type="EMBL" id="CP021255">
    <property type="protein sequence ID" value="AVD71571.1"/>
    <property type="molecule type" value="Genomic_DNA"/>
</dbReference>
<dbReference type="GO" id="GO:0005886">
    <property type="term" value="C:plasma membrane"/>
    <property type="evidence" value="ECO:0007669"/>
    <property type="project" value="UniProtKB-SubCell"/>
</dbReference>
<dbReference type="InterPro" id="IPR003010">
    <property type="entry name" value="C-N_Hydrolase"/>
</dbReference>
<comment type="similarity">
    <text evidence="2 9">Belongs to the CN hydrolase family. Apolipoprotein N-acyltransferase subfamily.</text>
</comment>
<dbReference type="CDD" id="cd07571">
    <property type="entry name" value="ALP_N-acyl_transferase"/>
    <property type="match status" value="1"/>
</dbReference>
<proteinExistence type="inferred from homology"/>
<keyword evidence="6 9" id="KW-1133">Transmembrane helix</keyword>
<feature type="transmembrane region" description="Helical" evidence="9">
    <location>
        <begin position="142"/>
        <end position="159"/>
    </location>
</feature>
<dbReference type="GO" id="GO:0042158">
    <property type="term" value="P:lipoprotein biosynthetic process"/>
    <property type="evidence" value="ECO:0007669"/>
    <property type="project" value="UniProtKB-UniRule"/>
</dbReference>
<evidence type="ECO:0000256" key="4">
    <source>
        <dbReference type="ARBA" id="ARBA00022679"/>
    </source>
</evidence>
<dbReference type="Pfam" id="PF00795">
    <property type="entry name" value="CN_hydrolase"/>
    <property type="match status" value="1"/>
</dbReference>
<feature type="domain" description="CN hydrolase" evidence="10">
    <location>
        <begin position="263"/>
        <end position="514"/>
    </location>
</feature>
<accession>A0A2L1GPF7</accession>
<dbReference type="PANTHER" id="PTHR38686:SF1">
    <property type="entry name" value="APOLIPOPROTEIN N-ACYLTRANSFERASE"/>
    <property type="match status" value="1"/>
</dbReference>
<protein>
    <recommendedName>
        <fullName evidence="9">Apolipoprotein N-acyltransferase</fullName>
        <shortName evidence="9">ALP N-acyltransferase</shortName>
        <ecNumber evidence="9">2.3.1.269</ecNumber>
    </recommendedName>
</protein>
<sequence>MMKEKTPLTARSPQEAEANSPGRQAAALAAALLAALLVNVAMPGLESWRGHWWLLPFCLWPLFMAIQIAPRRAGWAGFVFGLAAWLGQLSWVTIVLGRYGGLPSWLSWIVLLLLAVYMALYNALFCRLLLALHRLWADFRPARAAMLALWAPPVVWTGLDALRGQLFTGFPWMDLGYGLFRVPLLLTPADLGGHHLLTFTLVLVNSLLALLPVVLRRSGLKALCAPTASALCLLVVLAGYSGMRQKETRAEIEAAQRASIGLVQANIEQDLKWNPAFKEETVTRYLGLSAGLAKDNDLDLLIWPESALPFYPQDDPLASRVAGFAARGPMLLTGAPFYRVTETLEGRVVQYFNGALLIGPNARVAGTYAKQHLVPFGEYIPLKRLLFFLKPLAETIGDFTPGRHSGPLAAPTPDGRELRPGVLVCYESVFPKIARNSTAQGANCLANLTNDAWYGRSSAPVQSLAMAVLRAVENRRSLVRAANTGISGLIDPLGRITGETGLFTEMAVADSLPLMHSVSVFTKVGHAFGLCCALLILPLLLPVLLRRLGQRAARRQFCMPARTGRP</sequence>
<keyword evidence="7 9" id="KW-0472">Membrane</keyword>
<dbReference type="NCBIfam" id="TIGR00546">
    <property type="entry name" value="lnt"/>
    <property type="match status" value="1"/>
</dbReference>
<feature type="transmembrane region" description="Helical" evidence="9">
    <location>
        <begin position="50"/>
        <end position="68"/>
    </location>
</feature>